<dbReference type="InterPro" id="IPR018499">
    <property type="entry name" value="Tetraspanin/Peripherin"/>
</dbReference>
<keyword evidence="8" id="KW-1185">Reference proteome</keyword>
<accession>A0AAW1GSV8</accession>
<comment type="similarity">
    <text evidence="2">Belongs to the tetraspanin (TM4SF) family.</text>
</comment>
<dbReference type="PANTHER" id="PTHR32191">
    <property type="entry name" value="TETRASPANIN-8-RELATED"/>
    <property type="match status" value="1"/>
</dbReference>
<evidence type="ECO:0000256" key="5">
    <source>
        <dbReference type="ARBA" id="ARBA00023136"/>
    </source>
</evidence>
<dbReference type="GO" id="GO:0016020">
    <property type="term" value="C:membrane"/>
    <property type="evidence" value="ECO:0007669"/>
    <property type="project" value="UniProtKB-SubCell"/>
</dbReference>
<feature type="transmembrane region" description="Helical" evidence="6">
    <location>
        <begin position="41"/>
        <end position="65"/>
    </location>
</feature>
<comment type="subcellular location">
    <subcellularLocation>
        <location evidence="1">Membrane</location>
        <topology evidence="1">Multi-pass membrane protein</topology>
    </subcellularLocation>
</comment>
<evidence type="ECO:0000313" key="7">
    <source>
        <dbReference type="EMBL" id="KAK9667826.1"/>
    </source>
</evidence>
<feature type="transmembrane region" description="Helical" evidence="6">
    <location>
        <begin position="71"/>
        <end position="97"/>
    </location>
</feature>
<evidence type="ECO:0000256" key="1">
    <source>
        <dbReference type="ARBA" id="ARBA00004141"/>
    </source>
</evidence>
<evidence type="ECO:0000313" key="8">
    <source>
        <dbReference type="Proteomes" id="UP001443914"/>
    </source>
</evidence>
<dbReference type="Proteomes" id="UP001443914">
    <property type="component" value="Unassembled WGS sequence"/>
</dbReference>
<dbReference type="EMBL" id="JBDFQZ010000013">
    <property type="protein sequence ID" value="KAK9667826.1"/>
    <property type="molecule type" value="Genomic_DNA"/>
</dbReference>
<dbReference type="InterPro" id="IPR044991">
    <property type="entry name" value="TET_plant"/>
</dbReference>
<dbReference type="AlphaFoldDB" id="A0AAW1GSV8"/>
<comment type="caution">
    <text evidence="7">The sequence shown here is derived from an EMBL/GenBank/DDBJ whole genome shotgun (WGS) entry which is preliminary data.</text>
</comment>
<keyword evidence="4 6" id="KW-1133">Transmembrane helix</keyword>
<protein>
    <submittedName>
        <fullName evidence="7">Uncharacterized protein</fullName>
    </submittedName>
</protein>
<sequence length="269" mass="29732">MALSNNVIGTINVIAMLLSIPIIGTGIWLANETESSCIKVLQWPIIIIGVLILIVAIFGIIGGFWRITPLLIIYMVGMLIMIVLLTTLIVCVFMVTARGVGHPAPSRAYLEYRLEDFSGWLRLRVQGPFKWAAIKRCLSSTSVCADLNQTSSSAQTFFSTPLSPIESGCCKPPTECGYTFINPTNWISPIDTAADMDCLAWNNDQSQLCYSCDSCKAGLLASLRKQWRQANVILIVTLIALLIVYLIGCCAFRNAKTEDIFRKYKQGYT</sequence>
<evidence type="ECO:0000256" key="3">
    <source>
        <dbReference type="ARBA" id="ARBA00022692"/>
    </source>
</evidence>
<feature type="transmembrane region" description="Helical" evidence="6">
    <location>
        <begin position="6"/>
        <end position="29"/>
    </location>
</feature>
<proteinExistence type="inferred from homology"/>
<keyword evidence="5 6" id="KW-0472">Membrane</keyword>
<keyword evidence="3 6" id="KW-0812">Transmembrane</keyword>
<evidence type="ECO:0000256" key="6">
    <source>
        <dbReference type="SAM" id="Phobius"/>
    </source>
</evidence>
<dbReference type="GO" id="GO:0009734">
    <property type="term" value="P:auxin-activated signaling pathway"/>
    <property type="evidence" value="ECO:0007669"/>
    <property type="project" value="InterPro"/>
</dbReference>
<reference evidence="7" key="1">
    <citation type="submission" date="2024-03" db="EMBL/GenBank/DDBJ databases">
        <title>WGS assembly of Saponaria officinalis var. Norfolk2.</title>
        <authorList>
            <person name="Jenkins J."/>
            <person name="Shu S."/>
            <person name="Grimwood J."/>
            <person name="Barry K."/>
            <person name="Goodstein D."/>
            <person name="Schmutz J."/>
            <person name="Leebens-Mack J."/>
            <person name="Osbourn A."/>
        </authorList>
    </citation>
    <scope>NUCLEOTIDE SEQUENCE [LARGE SCALE GENOMIC DNA]</scope>
    <source>
        <strain evidence="7">JIC</strain>
    </source>
</reference>
<organism evidence="7 8">
    <name type="scientific">Saponaria officinalis</name>
    <name type="common">Common soapwort</name>
    <name type="synonym">Lychnis saponaria</name>
    <dbReference type="NCBI Taxonomy" id="3572"/>
    <lineage>
        <taxon>Eukaryota</taxon>
        <taxon>Viridiplantae</taxon>
        <taxon>Streptophyta</taxon>
        <taxon>Embryophyta</taxon>
        <taxon>Tracheophyta</taxon>
        <taxon>Spermatophyta</taxon>
        <taxon>Magnoliopsida</taxon>
        <taxon>eudicotyledons</taxon>
        <taxon>Gunneridae</taxon>
        <taxon>Pentapetalae</taxon>
        <taxon>Caryophyllales</taxon>
        <taxon>Caryophyllaceae</taxon>
        <taxon>Caryophylleae</taxon>
        <taxon>Saponaria</taxon>
    </lineage>
</organism>
<evidence type="ECO:0000256" key="4">
    <source>
        <dbReference type="ARBA" id="ARBA00022989"/>
    </source>
</evidence>
<feature type="transmembrane region" description="Helical" evidence="6">
    <location>
        <begin position="230"/>
        <end position="248"/>
    </location>
</feature>
<dbReference type="Pfam" id="PF00335">
    <property type="entry name" value="Tetraspanin"/>
    <property type="match status" value="1"/>
</dbReference>
<gene>
    <name evidence="7" type="ORF">RND81_13G013300</name>
</gene>
<evidence type="ECO:0000256" key="2">
    <source>
        <dbReference type="ARBA" id="ARBA00006840"/>
    </source>
</evidence>
<name>A0AAW1GSV8_SAPOF</name>